<sequence length="60" mass="7076">MAALWRHCINTHYLFDTFFPSDTPQKKNIFHIKKAHQIESQCAFVDYLFSLANQKDITVC</sequence>
<proteinExistence type="predicted"/>
<dbReference type="EMBL" id="CBSW010000133">
    <property type="protein sequence ID" value="CDG96653.1"/>
    <property type="molecule type" value="Genomic_DNA"/>
</dbReference>
<comment type="caution">
    <text evidence="1">The sequence shown here is derived from an EMBL/GenBank/DDBJ whole genome shotgun (WGS) entry which is preliminary data.</text>
</comment>
<gene>
    <name evidence="1" type="ORF">XBP1_2180009</name>
</gene>
<accession>A0A077NE34</accession>
<name>A0A077NE34_XENBV</name>
<protein>
    <submittedName>
        <fullName evidence="1">Uncharacterized protein</fullName>
    </submittedName>
</protein>
<dbReference type="AlphaFoldDB" id="A0A077NE34"/>
<organism evidence="1">
    <name type="scientific">Xenorhabdus bovienii str. puntauvense</name>
    <dbReference type="NCBI Taxonomy" id="1398201"/>
    <lineage>
        <taxon>Bacteria</taxon>
        <taxon>Pseudomonadati</taxon>
        <taxon>Pseudomonadota</taxon>
        <taxon>Gammaproteobacteria</taxon>
        <taxon>Enterobacterales</taxon>
        <taxon>Morganellaceae</taxon>
        <taxon>Xenorhabdus</taxon>
    </lineage>
</organism>
<dbReference type="Proteomes" id="UP000028511">
    <property type="component" value="Unassembled WGS sequence"/>
</dbReference>
<evidence type="ECO:0000313" key="1">
    <source>
        <dbReference type="EMBL" id="CDG96653.1"/>
    </source>
</evidence>
<reference evidence="1" key="1">
    <citation type="submission" date="2013-07" db="EMBL/GenBank/DDBJ databases">
        <title>Sub-species coevolution in mutualistic symbiosis.</title>
        <authorList>
            <person name="Murfin K."/>
            <person name="Klassen J."/>
            <person name="Lee M."/>
            <person name="Forst S."/>
            <person name="Stock P."/>
            <person name="Goodrich-Blair H."/>
        </authorList>
    </citation>
    <scope>NUCLEOTIDE SEQUENCE [LARGE SCALE GENOMIC DNA]</scope>
    <source>
        <strain evidence="1">Puntauvense</strain>
    </source>
</reference>
<dbReference type="HOGENOM" id="CLU_2940842_0_0_6"/>